<dbReference type="EMBL" id="ASHM01004410">
    <property type="protein sequence ID" value="PNY11251.1"/>
    <property type="molecule type" value="Genomic_DNA"/>
</dbReference>
<proteinExistence type="predicted"/>
<evidence type="ECO:0000313" key="1">
    <source>
        <dbReference type="EMBL" id="PNY11251.1"/>
    </source>
</evidence>
<gene>
    <name evidence="1" type="ORF">L195_g007854</name>
</gene>
<comment type="caution">
    <text evidence="1">The sequence shown here is derived from an EMBL/GenBank/DDBJ whole genome shotgun (WGS) entry which is preliminary data.</text>
</comment>
<name>A0A2K3P7J7_TRIPR</name>
<sequence length="60" mass="6717">MLTGAPGALVKRDEATRLVVRTGKASSSDWQIRSVLRKRWWDWGYGGYKDGGCKAKEEMG</sequence>
<reference evidence="1 2" key="2">
    <citation type="journal article" date="2017" name="Front. Plant Sci.">
        <title>Gene Classification and Mining of Molecular Markers Useful in Red Clover (Trifolium pratense) Breeding.</title>
        <authorList>
            <person name="Istvanek J."/>
            <person name="Dluhosova J."/>
            <person name="Dluhos P."/>
            <person name="Patkova L."/>
            <person name="Nedelnik J."/>
            <person name="Repkova J."/>
        </authorList>
    </citation>
    <scope>NUCLEOTIDE SEQUENCE [LARGE SCALE GENOMIC DNA]</scope>
    <source>
        <strain evidence="2">cv. Tatra</strain>
        <tissue evidence="1">Young leaves</tissue>
    </source>
</reference>
<dbReference type="AlphaFoldDB" id="A0A2K3P7J7"/>
<reference evidence="1 2" key="1">
    <citation type="journal article" date="2014" name="Am. J. Bot.">
        <title>Genome assembly and annotation for red clover (Trifolium pratense; Fabaceae).</title>
        <authorList>
            <person name="Istvanek J."/>
            <person name="Jaros M."/>
            <person name="Krenek A."/>
            <person name="Repkova J."/>
        </authorList>
    </citation>
    <scope>NUCLEOTIDE SEQUENCE [LARGE SCALE GENOMIC DNA]</scope>
    <source>
        <strain evidence="2">cv. Tatra</strain>
        <tissue evidence="1">Young leaves</tissue>
    </source>
</reference>
<organism evidence="1 2">
    <name type="scientific">Trifolium pratense</name>
    <name type="common">Red clover</name>
    <dbReference type="NCBI Taxonomy" id="57577"/>
    <lineage>
        <taxon>Eukaryota</taxon>
        <taxon>Viridiplantae</taxon>
        <taxon>Streptophyta</taxon>
        <taxon>Embryophyta</taxon>
        <taxon>Tracheophyta</taxon>
        <taxon>Spermatophyta</taxon>
        <taxon>Magnoliopsida</taxon>
        <taxon>eudicotyledons</taxon>
        <taxon>Gunneridae</taxon>
        <taxon>Pentapetalae</taxon>
        <taxon>rosids</taxon>
        <taxon>fabids</taxon>
        <taxon>Fabales</taxon>
        <taxon>Fabaceae</taxon>
        <taxon>Papilionoideae</taxon>
        <taxon>50 kb inversion clade</taxon>
        <taxon>NPAAA clade</taxon>
        <taxon>Hologalegina</taxon>
        <taxon>IRL clade</taxon>
        <taxon>Trifolieae</taxon>
        <taxon>Trifolium</taxon>
    </lineage>
</organism>
<accession>A0A2K3P7J7</accession>
<evidence type="ECO:0000313" key="2">
    <source>
        <dbReference type="Proteomes" id="UP000236291"/>
    </source>
</evidence>
<dbReference type="Proteomes" id="UP000236291">
    <property type="component" value="Unassembled WGS sequence"/>
</dbReference>
<protein>
    <submittedName>
        <fullName evidence="1">Uncharacterized protein</fullName>
    </submittedName>
</protein>